<comment type="caution">
    <text evidence="1">The sequence shown here is derived from an EMBL/GenBank/DDBJ whole genome shotgun (WGS) entry which is preliminary data.</text>
</comment>
<proteinExistence type="predicted"/>
<protein>
    <submittedName>
        <fullName evidence="1">Uncharacterized protein</fullName>
    </submittedName>
</protein>
<dbReference type="PANTHER" id="PTHR47163:SF2">
    <property type="entry name" value="SI:DKEY-17M8.2"/>
    <property type="match status" value="1"/>
</dbReference>
<gene>
    <name evidence="1" type="ORF">RF11_00773</name>
</gene>
<dbReference type="Proteomes" id="UP000031668">
    <property type="component" value="Unassembled WGS sequence"/>
</dbReference>
<sequence length="165" mass="19347">MCILKICRYRQPSTLIPLSRYKLPGNKVLLHAFFWLSGLKGKKIEIFTVHSDSIVIAYKKFLRRWGIGSLDFNDFHIRGDRIFYNHQTVSHNETFKDPVTGPPTNTIKGTSNALKYQLPLRKSTNYLDENGDMIDNLDDHLGEFKWRRNPSEIYREDSFEPIKKL</sequence>
<dbReference type="PANTHER" id="PTHR47163">
    <property type="entry name" value="DDE_TNP_IS1595 DOMAIN-CONTAINING PROTEIN"/>
    <property type="match status" value="1"/>
</dbReference>
<reference evidence="1 2" key="1">
    <citation type="journal article" date="2014" name="Genome Biol. Evol.">
        <title>The genome of the myxosporean Thelohanellus kitauei shows adaptations to nutrient acquisition within its fish host.</title>
        <authorList>
            <person name="Yang Y."/>
            <person name="Xiong J."/>
            <person name="Zhou Z."/>
            <person name="Huo F."/>
            <person name="Miao W."/>
            <person name="Ran C."/>
            <person name="Liu Y."/>
            <person name="Zhang J."/>
            <person name="Feng J."/>
            <person name="Wang M."/>
            <person name="Wang M."/>
            <person name="Wang L."/>
            <person name="Yao B."/>
        </authorList>
    </citation>
    <scope>NUCLEOTIDE SEQUENCE [LARGE SCALE GENOMIC DNA]</scope>
    <source>
        <strain evidence="1">Wuqing</strain>
    </source>
</reference>
<dbReference type="AlphaFoldDB" id="A0A0C2JPR6"/>
<dbReference type="EMBL" id="JWZT01001784">
    <property type="protein sequence ID" value="KII71363.1"/>
    <property type="molecule type" value="Genomic_DNA"/>
</dbReference>
<name>A0A0C2JPR6_THEKT</name>
<organism evidence="1 2">
    <name type="scientific">Thelohanellus kitauei</name>
    <name type="common">Myxosporean</name>
    <dbReference type="NCBI Taxonomy" id="669202"/>
    <lineage>
        <taxon>Eukaryota</taxon>
        <taxon>Metazoa</taxon>
        <taxon>Cnidaria</taxon>
        <taxon>Myxozoa</taxon>
        <taxon>Myxosporea</taxon>
        <taxon>Bivalvulida</taxon>
        <taxon>Platysporina</taxon>
        <taxon>Myxobolidae</taxon>
        <taxon>Thelohanellus</taxon>
    </lineage>
</organism>
<evidence type="ECO:0000313" key="1">
    <source>
        <dbReference type="EMBL" id="KII71363.1"/>
    </source>
</evidence>
<accession>A0A0C2JPR6</accession>
<dbReference type="InterPro" id="IPR053164">
    <property type="entry name" value="IS1016-like_transposase"/>
</dbReference>
<keyword evidence="2" id="KW-1185">Reference proteome</keyword>
<evidence type="ECO:0000313" key="2">
    <source>
        <dbReference type="Proteomes" id="UP000031668"/>
    </source>
</evidence>